<evidence type="ECO:0000256" key="3">
    <source>
        <dbReference type="ARBA" id="ARBA00022679"/>
    </source>
</evidence>
<dbReference type="CDD" id="cd23509">
    <property type="entry name" value="Gnk2-like"/>
    <property type="match status" value="2"/>
</dbReference>
<keyword evidence="18" id="KW-1185">Reference proteome</keyword>
<dbReference type="Pfam" id="PF07714">
    <property type="entry name" value="PK_Tyr_Ser-Thr"/>
    <property type="match status" value="1"/>
</dbReference>
<evidence type="ECO:0000256" key="4">
    <source>
        <dbReference type="ARBA" id="ARBA00022692"/>
    </source>
</evidence>
<dbReference type="Pfam" id="PF01657">
    <property type="entry name" value="Stress-antifung"/>
    <property type="match status" value="2"/>
</dbReference>
<dbReference type="PANTHER" id="PTHR27002:SF919">
    <property type="entry name" value="PROTEIN KINASE DOMAIN-CONTAINING PROTEIN"/>
    <property type="match status" value="1"/>
</dbReference>
<dbReference type="GO" id="GO:0005524">
    <property type="term" value="F:ATP binding"/>
    <property type="evidence" value="ECO:0007669"/>
    <property type="project" value="UniProtKB-KW"/>
</dbReference>
<dbReference type="PANTHER" id="PTHR27002">
    <property type="entry name" value="RECEPTOR-LIKE SERINE/THREONINE-PROTEIN KINASE SD1-8"/>
    <property type="match status" value="1"/>
</dbReference>
<dbReference type="PROSITE" id="PS50011">
    <property type="entry name" value="PROTEIN_KINASE_DOM"/>
    <property type="match status" value="1"/>
</dbReference>
<dbReference type="InterPro" id="IPR002902">
    <property type="entry name" value="GNK2"/>
</dbReference>
<keyword evidence="12" id="KW-0325">Glycoprotein</keyword>
<evidence type="ECO:0000256" key="9">
    <source>
        <dbReference type="ARBA" id="ARBA00022840"/>
    </source>
</evidence>
<dbReference type="Proteomes" id="UP000032180">
    <property type="component" value="Chromosome 1"/>
</dbReference>
<keyword evidence="3" id="KW-0808">Transferase</keyword>
<dbReference type="GO" id="GO:0005886">
    <property type="term" value="C:plasma membrane"/>
    <property type="evidence" value="ECO:0007669"/>
    <property type="project" value="TreeGrafter"/>
</dbReference>
<keyword evidence="5 14" id="KW-0732">Signal</keyword>
<evidence type="ECO:0000256" key="8">
    <source>
        <dbReference type="ARBA" id="ARBA00022777"/>
    </source>
</evidence>
<dbReference type="FunFam" id="3.30.200.20:FF:000142">
    <property type="entry name" value="Cysteine-rich receptor-like protein kinase 10"/>
    <property type="match status" value="1"/>
</dbReference>
<evidence type="ECO:0000259" key="15">
    <source>
        <dbReference type="PROSITE" id="PS50011"/>
    </source>
</evidence>
<accession>A0A0D9V0J1</accession>
<evidence type="ECO:0000313" key="18">
    <source>
        <dbReference type="Proteomes" id="UP000032180"/>
    </source>
</evidence>
<reference evidence="17 18" key="1">
    <citation type="submission" date="2012-08" db="EMBL/GenBank/DDBJ databases">
        <title>Oryza genome evolution.</title>
        <authorList>
            <person name="Wing R.A."/>
        </authorList>
    </citation>
    <scope>NUCLEOTIDE SEQUENCE</scope>
</reference>
<comment type="subcellular location">
    <subcellularLocation>
        <location evidence="1">Membrane</location>
        <topology evidence="1">Single-pass membrane protein</topology>
    </subcellularLocation>
</comment>
<feature type="domain" description="Gnk2-homologous" evidence="16">
    <location>
        <begin position="27"/>
        <end position="131"/>
    </location>
</feature>
<dbReference type="Gramene" id="LPERR01G12990.4">
    <property type="protein sequence ID" value="LPERR01G12990.4"/>
    <property type="gene ID" value="LPERR01G12990"/>
</dbReference>
<keyword evidence="9" id="KW-0067">ATP-binding</keyword>
<evidence type="ECO:0000256" key="2">
    <source>
        <dbReference type="ARBA" id="ARBA00022527"/>
    </source>
</evidence>
<dbReference type="AlphaFoldDB" id="A0A0D9V0J1"/>
<feature type="chain" id="PRO_5002346914" description="Protein kinase domain-containing protein" evidence="14">
    <location>
        <begin position="20"/>
        <end position="590"/>
    </location>
</feature>
<feature type="domain" description="Gnk2-homologous" evidence="16">
    <location>
        <begin position="144"/>
        <end position="256"/>
    </location>
</feature>
<feature type="transmembrane region" description="Helical" evidence="13">
    <location>
        <begin position="279"/>
        <end position="300"/>
    </location>
</feature>
<keyword evidence="11 13" id="KW-0472">Membrane</keyword>
<reference evidence="17" key="3">
    <citation type="submission" date="2015-04" db="UniProtKB">
        <authorList>
            <consortium name="EnsemblPlants"/>
        </authorList>
    </citation>
    <scope>IDENTIFICATION</scope>
</reference>
<dbReference type="Pfam" id="PF00069">
    <property type="entry name" value="Pkinase"/>
    <property type="match status" value="1"/>
</dbReference>
<keyword evidence="2" id="KW-0723">Serine/threonine-protein kinase</keyword>
<proteinExistence type="predicted"/>
<keyword evidence="8" id="KW-0418">Kinase</keyword>
<evidence type="ECO:0000256" key="11">
    <source>
        <dbReference type="ARBA" id="ARBA00023136"/>
    </source>
</evidence>
<dbReference type="Gene3D" id="3.30.430.20">
    <property type="entry name" value="Gnk2 domain, C-X8-C-X2-C motif"/>
    <property type="match status" value="2"/>
</dbReference>
<protein>
    <recommendedName>
        <fullName evidence="19">Protein kinase domain-containing protein</fullName>
    </recommendedName>
</protein>
<organism evidence="17 18">
    <name type="scientific">Leersia perrieri</name>
    <dbReference type="NCBI Taxonomy" id="77586"/>
    <lineage>
        <taxon>Eukaryota</taxon>
        <taxon>Viridiplantae</taxon>
        <taxon>Streptophyta</taxon>
        <taxon>Embryophyta</taxon>
        <taxon>Tracheophyta</taxon>
        <taxon>Spermatophyta</taxon>
        <taxon>Magnoliopsida</taxon>
        <taxon>Liliopsida</taxon>
        <taxon>Poales</taxon>
        <taxon>Poaceae</taxon>
        <taxon>BOP clade</taxon>
        <taxon>Oryzoideae</taxon>
        <taxon>Oryzeae</taxon>
        <taxon>Oryzinae</taxon>
        <taxon>Leersia</taxon>
    </lineage>
</organism>
<dbReference type="InterPro" id="IPR038408">
    <property type="entry name" value="GNK2_sf"/>
</dbReference>
<keyword evidence="7" id="KW-0547">Nucleotide-binding</keyword>
<keyword evidence="10 13" id="KW-1133">Transmembrane helix</keyword>
<feature type="signal peptide" evidence="14">
    <location>
        <begin position="1"/>
        <end position="19"/>
    </location>
</feature>
<evidence type="ECO:0000256" key="6">
    <source>
        <dbReference type="ARBA" id="ARBA00022737"/>
    </source>
</evidence>
<evidence type="ECO:0000259" key="16">
    <source>
        <dbReference type="PROSITE" id="PS51473"/>
    </source>
</evidence>
<evidence type="ECO:0000313" key="17">
    <source>
        <dbReference type="EnsemblPlants" id="LPERR01G12990.4"/>
    </source>
</evidence>
<name>A0A0D9V0J1_9ORYZ</name>
<evidence type="ECO:0000256" key="7">
    <source>
        <dbReference type="ARBA" id="ARBA00022741"/>
    </source>
</evidence>
<dbReference type="EnsemblPlants" id="LPERR01G12990.4">
    <property type="protein sequence ID" value="LPERR01G12990.4"/>
    <property type="gene ID" value="LPERR01G12990"/>
</dbReference>
<dbReference type="SUPFAM" id="SSF56112">
    <property type="entry name" value="Protein kinase-like (PK-like)"/>
    <property type="match status" value="1"/>
</dbReference>
<dbReference type="Gene3D" id="3.30.200.20">
    <property type="entry name" value="Phosphorylase Kinase, domain 1"/>
    <property type="match status" value="1"/>
</dbReference>
<dbReference type="InterPro" id="IPR000719">
    <property type="entry name" value="Prot_kinase_dom"/>
</dbReference>
<reference evidence="18" key="2">
    <citation type="submission" date="2013-12" db="EMBL/GenBank/DDBJ databases">
        <authorList>
            <person name="Yu Y."/>
            <person name="Lee S."/>
            <person name="de Baynast K."/>
            <person name="Wissotski M."/>
            <person name="Liu L."/>
            <person name="Talag J."/>
            <person name="Goicoechea J."/>
            <person name="Angelova A."/>
            <person name="Jetty R."/>
            <person name="Kudrna D."/>
            <person name="Golser W."/>
            <person name="Rivera L."/>
            <person name="Zhang J."/>
            <person name="Wing R."/>
        </authorList>
    </citation>
    <scope>NUCLEOTIDE SEQUENCE</scope>
</reference>
<evidence type="ECO:0008006" key="19">
    <source>
        <dbReference type="Google" id="ProtNLM"/>
    </source>
</evidence>
<evidence type="ECO:0000256" key="5">
    <source>
        <dbReference type="ARBA" id="ARBA00022729"/>
    </source>
</evidence>
<feature type="domain" description="Protein kinase" evidence="15">
    <location>
        <begin position="343"/>
        <end position="590"/>
    </location>
</feature>
<dbReference type="GO" id="GO:0004674">
    <property type="term" value="F:protein serine/threonine kinase activity"/>
    <property type="evidence" value="ECO:0007669"/>
    <property type="project" value="UniProtKB-KW"/>
</dbReference>
<keyword evidence="4 13" id="KW-0812">Transmembrane</keyword>
<dbReference type="Gene3D" id="1.10.510.10">
    <property type="entry name" value="Transferase(Phosphotransferase) domain 1"/>
    <property type="match status" value="1"/>
</dbReference>
<dbReference type="InterPro" id="IPR001245">
    <property type="entry name" value="Ser-Thr/Tyr_kinase_cat_dom"/>
</dbReference>
<sequence>MLNFLLLLFLLASWPPTASSTVSPLYSTPCTSQASSGAAAQNSTYRSNLQALGDKLAAAAAANGFAIDSFGSAPNDKVSGLALCRGDFAGADCADGLRAAFHDVADRLCLNTTVYYDQYMLSFATGDDRAFSDPANNSPEWFANNMNQVKATGGAAARLMAKAMDLMNRTAEIASSSTANGGGRYATGETWFGEQGVGIVYGLVQCTPDLTAAQCRSCLDGIIAKMPANFSTPAGTFVGGRILGVRCNLRYEKDLFFQETDATLKFDMPKKGLSTTLKIVIFGVPCLVLIISVVLLRPYIVKEIRELLLHRDLVILEREIVSESDERFSLFKFSKIRDATDNFSKENKLGEGGFGPVYKGHLTSTNQYIAVKRLAPNSAQGFKEFKNEIKLIACLRHKNLVRLLGCCIKSKERILVYEYMPNRSLDELIFDFGIARIFLSNVTESNTTTAMGTFGYIAPEYYSQNDYSTRSDVFSFGILVLEIISGKRAVGSYKLYGRSYELRRYAWQLWREARCDELVDPSLGEDYQEMDLIRCIQVALLCVQDSAEDRPTMHEVTTMLSNRNRRLLAPAQPGSFNIDIGDTEESSEDI</sequence>
<evidence type="ECO:0000256" key="1">
    <source>
        <dbReference type="ARBA" id="ARBA00004167"/>
    </source>
</evidence>
<dbReference type="InterPro" id="IPR011009">
    <property type="entry name" value="Kinase-like_dom_sf"/>
</dbReference>
<dbReference type="PROSITE" id="PS51473">
    <property type="entry name" value="GNK2"/>
    <property type="match status" value="2"/>
</dbReference>
<evidence type="ECO:0000256" key="10">
    <source>
        <dbReference type="ARBA" id="ARBA00022989"/>
    </source>
</evidence>
<evidence type="ECO:0000256" key="12">
    <source>
        <dbReference type="ARBA" id="ARBA00023180"/>
    </source>
</evidence>
<evidence type="ECO:0000256" key="14">
    <source>
        <dbReference type="SAM" id="SignalP"/>
    </source>
</evidence>
<keyword evidence="6" id="KW-0677">Repeat</keyword>
<evidence type="ECO:0000256" key="13">
    <source>
        <dbReference type="SAM" id="Phobius"/>
    </source>
</evidence>